<dbReference type="SUPFAM" id="SSF55729">
    <property type="entry name" value="Acyl-CoA N-acyltransferases (Nat)"/>
    <property type="match status" value="1"/>
</dbReference>
<keyword evidence="3" id="KW-1185">Reference proteome</keyword>
<dbReference type="RefSeq" id="WP_179787715.1">
    <property type="nucleotide sequence ID" value="NZ_BAAARR010000024.1"/>
</dbReference>
<evidence type="ECO:0000313" key="2">
    <source>
        <dbReference type="EMBL" id="NYH90099.1"/>
    </source>
</evidence>
<dbReference type="Proteomes" id="UP000579605">
    <property type="component" value="Unassembled WGS sequence"/>
</dbReference>
<comment type="caution">
    <text evidence="2">The sequence shown here is derived from an EMBL/GenBank/DDBJ whole genome shotgun (WGS) entry which is preliminary data.</text>
</comment>
<dbReference type="Gene3D" id="3.40.630.30">
    <property type="match status" value="1"/>
</dbReference>
<reference evidence="2 3" key="1">
    <citation type="submission" date="2020-07" db="EMBL/GenBank/DDBJ databases">
        <title>Sequencing the genomes of 1000 actinobacteria strains.</title>
        <authorList>
            <person name="Klenk H.-P."/>
        </authorList>
    </citation>
    <scope>NUCLEOTIDE SEQUENCE [LARGE SCALE GENOMIC DNA]</scope>
    <source>
        <strain evidence="2 3">DSM 18448</strain>
    </source>
</reference>
<dbReference type="InterPro" id="IPR016181">
    <property type="entry name" value="Acyl_CoA_acyltransferase"/>
</dbReference>
<organism evidence="2 3">
    <name type="scientific">Actinopolymorpha rutila</name>
    <dbReference type="NCBI Taxonomy" id="446787"/>
    <lineage>
        <taxon>Bacteria</taxon>
        <taxon>Bacillati</taxon>
        <taxon>Actinomycetota</taxon>
        <taxon>Actinomycetes</taxon>
        <taxon>Propionibacteriales</taxon>
        <taxon>Actinopolymorphaceae</taxon>
        <taxon>Actinopolymorpha</taxon>
    </lineage>
</organism>
<evidence type="ECO:0000313" key="3">
    <source>
        <dbReference type="Proteomes" id="UP000579605"/>
    </source>
</evidence>
<dbReference type="InterPro" id="IPR000182">
    <property type="entry name" value="GNAT_dom"/>
</dbReference>
<dbReference type="AlphaFoldDB" id="A0A852ZKN9"/>
<keyword evidence="2" id="KW-0689">Ribosomal protein</keyword>
<proteinExistence type="predicted"/>
<dbReference type="Pfam" id="PF00583">
    <property type="entry name" value="Acetyltransf_1"/>
    <property type="match status" value="1"/>
</dbReference>
<dbReference type="GO" id="GO:0016747">
    <property type="term" value="F:acyltransferase activity, transferring groups other than amino-acyl groups"/>
    <property type="evidence" value="ECO:0007669"/>
    <property type="project" value="InterPro"/>
</dbReference>
<evidence type="ECO:0000259" key="1">
    <source>
        <dbReference type="PROSITE" id="PS51186"/>
    </source>
</evidence>
<keyword evidence="2" id="KW-0687">Ribonucleoprotein</keyword>
<dbReference type="EMBL" id="JACBZH010000001">
    <property type="protein sequence ID" value="NYH90099.1"/>
    <property type="molecule type" value="Genomic_DNA"/>
</dbReference>
<gene>
    <name evidence="2" type="ORF">F4554_002737</name>
</gene>
<dbReference type="PROSITE" id="PS51186">
    <property type="entry name" value="GNAT"/>
    <property type="match status" value="1"/>
</dbReference>
<accession>A0A852ZKN9</accession>
<name>A0A852ZKN9_9ACTN</name>
<sequence>MSYPGVRESDTACPDVGALRSDDVVAAARLHARSFSRFFLTSLGERFLREFYRGFVEDPAAVTMVARDAAGAVVGVVVGTVVPDQFFRRMLRRQLGPLLVASLLAVLRRPTAVVRLLRGLRYRGGLPILVRGALLSSICVDPDLEASGIGRQLLGAWWSAVQARGGTHAYLSTDADGNDRVNRFYQRAGWELLGSYRVSGGRRMNCYGISAPSG</sequence>
<feature type="domain" description="N-acetyltransferase" evidence="1">
    <location>
        <begin position="49"/>
        <end position="209"/>
    </location>
</feature>
<dbReference type="GO" id="GO:0005840">
    <property type="term" value="C:ribosome"/>
    <property type="evidence" value="ECO:0007669"/>
    <property type="project" value="UniProtKB-KW"/>
</dbReference>
<protein>
    <submittedName>
        <fullName evidence="2">Ribosomal protein S18 acetylase RimI-like enzyme</fullName>
    </submittedName>
</protein>